<dbReference type="EMBL" id="CAJVPY010024650">
    <property type="protein sequence ID" value="CAG8787037.1"/>
    <property type="molecule type" value="Genomic_DNA"/>
</dbReference>
<evidence type="ECO:0000313" key="1">
    <source>
        <dbReference type="EMBL" id="CAG8787037.1"/>
    </source>
</evidence>
<comment type="caution">
    <text evidence="1">The sequence shown here is derived from an EMBL/GenBank/DDBJ whole genome shotgun (WGS) entry which is preliminary data.</text>
</comment>
<proteinExistence type="predicted"/>
<dbReference type="Proteomes" id="UP000789405">
    <property type="component" value="Unassembled WGS sequence"/>
</dbReference>
<protein>
    <submittedName>
        <fullName evidence="1">27649_t:CDS:1</fullName>
    </submittedName>
</protein>
<sequence length="59" mass="6847">NGKKKRVNRFRARRSYRFYLAGDSEQTIPKKTGYGKTTIHNIIPKYRKNGNISVAFRSG</sequence>
<name>A0A9N9JNB8_9GLOM</name>
<feature type="non-terminal residue" evidence="1">
    <location>
        <position position="1"/>
    </location>
</feature>
<reference evidence="1" key="1">
    <citation type="submission" date="2021-06" db="EMBL/GenBank/DDBJ databases">
        <authorList>
            <person name="Kallberg Y."/>
            <person name="Tangrot J."/>
            <person name="Rosling A."/>
        </authorList>
    </citation>
    <scope>NUCLEOTIDE SEQUENCE</scope>
    <source>
        <strain evidence="1">MA453B</strain>
    </source>
</reference>
<gene>
    <name evidence="1" type="ORF">DERYTH_LOCUS20629</name>
</gene>
<accession>A0A9N9JNB8</accession>
<dbReference type="AlphaFoldDB" id="A0A9N9JNB8"/>
<keyword evidence="2" id="KW-1185">Reference proteome</keyword>
<evidence type="ECO:0000313" key="2">
    <source>
        <dbReference type="Proteomes" id="UP000789405"/>
    </source>
</evidence>
<dbReference type="OrthoDB" id="2350562at2759"/>
<organism evidence="1 2">
    <name type="scientific">Dentiscutata erythropus</name>
    <dbReference type="NCBI Taxonomy" id="1348616"/>
    <lineage>
        <taxon>Eukaryota</taxon>
        <taxon>Fungi</taxon>
        <taxon>Fungi incertae sedis</taxon>
        <taxon>Mucoromycota</taxon>
        <taxon>Glomeromycotina</taxon>
        <taxon>Glomeromycetes</taxon>
        <taxon>Diversisporales</taxon>
        <taxon>Gigasporaceae</taxon>
        <taxon>Dentiscutata</taxon>
    </lineage>
</organism>